<feature type="binding site" evidence="4">
    <location>
        <begin position="139"/>
        <end position="143"/>
    </location>
    <ligand>
        <name>AMP</name>
        <dbReference type="ChEBI" id="CHEBI:456215"/>
    </ligand>
</feature>
<dbReference type="PROSITE" id="PS00126">
    <property type="entry name" value="PDEASE_I_1"/>
    <property type="match status" value="1"/>
</dbReference>
<name>A0A061SBJ7_9CHLO</name>
<dbReference type="InterPro" id="IPR036971">
    <property type="entry name" value="PDEase_catalytic_dom_sf"/>
</dbReference>
<feature type="binding site" evidence="4">
    <location>
        <position position="338"/>
    </location>
    <ligand>
        <name>AMP</name>
        <dbReference type="ChEBI" id="CHEBI:456215"/>
    </ligand>
</feature>
<dbReference type="CDD" id="cd00077">
    <property type="entry name" value="HDc"/>
    <property type="match status" value="1"/>
</dbReference>
<evidence type="ECO:0000256" key="2">
    <source>
        <dbReference type="ARBA" id="ARBA00022801"/>
    </source>
</evidence>
<dbReference type="EMBL" id="GBEZ01002533">
    <property type="protein sequence ID" value="JAC82532.1"/>
    <property type="molecule type" value="Transcribed_RNA"/>
</dbReference>
<dbReference type="PRINTS" id="PR00387">
    <property type="entry name" value="PDIESTERASE1"/>
</dbReference>
<feature type="binding site" evidence="5">
    <location>
        <position position="181"/>
    </location>
    <ligand>
        <name>Zn(2+)</name>
        <dbReference type="ChEBI" id="CHEBI:29105"/>
        <label>1</label>
    </ligand>
</feature>
<evidence type="ECO:0000256" key="1">
    <source>
        <dbReference type="ARBA" id="ARBA00022723"/>
    </source>
</evidence>
<sequence>MGGGFSVPSGYCSKIFRLCHRETSFSDSASSVLDALAPCETCEQVTYLIDTGIQLALPTIPALDEDLKHKHDLLPSHCLVWCCPKEFNAHLLPNSSRHPLATIAVGALSDTVSELGLSRKKLQYFAQIVEHAMPDNYYHNHKHVLDVVQLMYWQTCSGGPLQTICKDPIVKLSAVLSALVHDLHHPGVNNAFLRAISHPMVEKYGIDSTAEHMHIAVFKQLLQNPDANFLEGLDRSDHFRVIDLVERTVLATDMSKHLTLVNSVMPLDEEHALRHRLALGMKVADLSHCVRNFRTHYMFVDMLKEEFYAQGDKERALGMDVSDGMDRMESYAAIADAQVNFLSLFIAPLFERWAEHNPGCLAAKELVILLQRNVQTWGLLAVKPSGPKYADDPTRRQRRSTVQCLAAPELKRQVLGMKSFSMVARSYGIEYEMKDIDAVLKELDAARLSAKQLNNRRSSNAV</sequence>
<dbReference type="GO" id="GO:0007165">
    <property type="term" value="P:signal transduction"/>
    <property type="evidence" value="ECO:0007669"/>
    <property type="project" value="InterPro"/>
</dbReference>
<evidence type="ECO:0000256" key="3">
    <source>
        <dbReference type="PIRSR" id="PIRSR623088-1"/>
    </source>
</evidence>
<organism evidence="8">
    <name type="scientific">Tetraselmis sp. GSL018</name>
    <dbReference type="NCBI Taxonomy" id="582737"/>
    <lineage>
        <taxon>Eukaryota</taxon>
        <taxon>Viridiplantae</taxon>
        <taxon>Chlorophyta</taxon>
        <taxon>core chlorophytes</taxon>
        <taxon>Chlorodendrophyceae</taxon>
        <taxon>Chlorodendrales</taxon>
        <taxon>Chlorodendraceae</taxon>
        <taxon>Tetraselmis</taxon>
    </lineage>
</organism>
<dbReference type="EC" id="3.1.4.-" evidence="6"/>
<feature type="binding site" evidence="5">
    <location>
        <position position="285"/>
    </location>
    <ligand>
        <name>Zn(2+)</name>
        <dbReference type="ChEBI" id="CHEBI:29105"/>
        <label>1</label>
    </ligand>
</feature>
<dbReference type="AlphaFoldDB" id="A0A061SBJ7"/>
<evidence type="ECO:0000256" key="6">
    <source>
        <dbReference type="RuleBase" id="RU363067"/>
    </source>
</evidence>
<gene>
    <name evidence="8" type="ORF">TSPGSL018_5523</name>
</gene>
<dbReference type="PANTHER" id="PTHR11347">
    <property type="entry name" value="CYCLIC NUCLEOTIDE PHOSPHODIESTERASE"/>
    <property type="match status" value="1"/>
</dbReference>
<feature type="active site" description="Proton donor" evidence="3">
    <location>
        <position position="139"/>
    </location>
</feature>
<dbReference type="SUPFAM" id="SSF109604">
    <property type="entry name" value="HD-domain/PDEase-like"/>
    <property type="match status" value="1"/>
</dbReference>
<proteinExistence type="inferred from homology"/>
<protein>
    <recommendedName>
        <fullName evidence="6">Phosphodiesterase</fullName>
        <ecNumber evidence="6">3.1.4.-</ecNumber>
    </recommendedName>
</protein>
<reference evidence="8" key="1">
    <citation type="submission" date="2014-05" db="EMBL/GenBank/DDBJ databases">
        <title>The transcriptome of the halophilic microalga Tetraselmis sp. GSL018 isolated from the Great Salt Lake, Utah.</title>
        <authorList>
            <person name="Jinkerson R.E."/>
            <person name="D'Adamo S."/>
            <person name="Posewitz M.C."/>
        </authorList>
    </citation>
    <scope>NUCLEOTIDE SEQUENCE</scope>
    <source>
        <strain evidence="8">GSL018</strain>
    </source>
</reference>
<comment type="similarity">
    <text evidence="6">Belongs to the cyclic nucleotide phosphodiesterase family.</text>
</comment>
<dbReference type="InterPro" id="IPR003607">
    <property type="entry name" value="HD/PDEase_dom"/>
</dbReference>
<dbReference type="GO" id="GO:0046872">
    <property type="term" value="F:metal ion binding"/>
    <property type="evidence" value="ECO:0007669"/>
    <property type="project" value="UniProtKB-KW"/>
</dbReference>
<dbReference type="InterPro" id="IPR002073">
    <property type="entry name" value="PDEase_catalytic_dom"/>
</dbReference>
<feature type="domain" description="PDEase" evidence="7">
    <location>
        <begin position="62"/>
        <end position="384"/>
    </location>
</feature>
<dbReference type="InterPro" id="IPR023174">
    <property type="entry name" value="PDEase_CS"/>
</dbReference>
<dbReference type="InterPro" id="IPR023088">
    <property type="entry name" value="PDEase"/>
</dbReference>
<feature type="binding site" evidence="5">
    <location>
        <position position="182"/>
    </location>
    <ligand>
        <name>Zn(2+)</name>
        <dbReference type="ChEBI" id="CHEBI:29105"/>
        <label>1</label>
    </ligand>
</feature>
<evidence type="ECO:0000256" key="4">
    <source>
        <dbReference type="PIRSR" id="PIRSR623088-2"/>
    </source>
</evidence>
<feature type="binding site" evidence="5">
    <location>
        <position position="182"/>
    </location>
    <ligand>
        <name>Zn(2+)</name>
        <dbReference type="ChEBI" id="CHEBI:29105"/>
        <label>2</label>
    </ligand>
</feature>
<dbReference type="Gene3D" id="1.10.1300.10">
    <property type="entry name" value="3'5'-cyclic nucleotide phosphodiesterase, catalytic domain"/>
    <property type="match status" value="1"/>
</dbReference>
<keyword evidence="1 5" id="KW-0479">Metal-binding</keyword>
<evidence type="ECO:0000259" key="7">
    <source>
        <dbReference type="PROSITE" id="PS51845"/>
    </source>
</evidence>
<dbReference type="Pfam" id="PF00233">
    <property type="entry name" value="PDEase_I"/>
    <property type="match status" value="1"/>
</dbReference>
<feature type="binding site" evidence="5">
    <location>
        <position position="143"/>
    </location>
    <ligand>
        <name>Zn(2+)</name>
        <dbReference type="ChEBI" id="CHEBI:29105"/>
        <label>1</label>
    </ligand>
</feature>
<evidence type="ECO:0000256" key="5">
    <source>
        <dbReference type="PIRSR" id="PIRSR623088-3"/>
    </source>
</evidence>
<feature type="binding site" evidence="4">
    <location>
        <position position="182"/>
    </location>
    <ligand>
        <name>AMP</name>
        <dbReference type="ChEBI" id="CHEBI:456215"/>
    </ligand>
</feature>
<accession>A0A061SBJ7</accession>
<keyword evidence="2 6" id="KW-0378">Hydrolase</keyword>
<feature type="binding site" evidence="4">
    <location>
        <position position="285"/>
    </location>
    <ligand>
        <name>AMP</name>
        <dbReference type="ChEBI" id="CHEBI:456215"/>
    </ligand>
</feature>
<dbReference type="PROSITE" id="PS51845">
    <property type="entry name" value="PDEASE_I_2"/>
    <property type="match status" value="1"/>
</dbReference>
<comment type="cofactor">
    <cofactor evidence="6">
        <name>a divalent metal cation</name>
        <dbReference type="ChEBI" id="CHEBI:60240"/>
    </cofactor>
    <text evidence="6">Binds 2 divalent metal cations per subunit. Site 1 may preferentially bind zinc ions, while site 2 has a preference for magnesium and/or manganese ions.</text>
</comment>
<dbReference type="GO" id="GO:0004114">
    <property type="term" value="F:3',5'-cyclic-nucleotide phosphodiesterase activity"/>
    <property type="evidence" value="ECO:0007669"/>
    <property type="project" value="InterPro"/>
</dbReference>
<evidence type="ECO:0000313" key="8">
    <source>
        <dbReference type="EMBL" id="JAC82532.1"/>
    </source>
</evidence>